<dbReference type="GO" id="GO:0001671">
    <property type="term" value="F:ATPase activator activity"/>
    <property type="evidence" value="ECO:0007669"/>
    <property type="project" value="InterPro"/>
</dbReference>
<evidence type="ECO:0000256" key="3">
    <source>
        <dbReference type="ARBA" id="ARBA00022989"/>
    </source>
</evidence>
<dbReference type="STRING" id="30019.A0A0M4EJH6"/>
<evidence type="ECO:0000313" key="7">
    <source>
        <dbReference type="EMBL" id="ALC44176.1"/>
    </source>
</evidence>
<dbReference type="EMBL" id="CP012525">
    <property type="protein sequence ID" value="ALC44176.1"/>
    <property type="molecule type" value="Genomic_DNA"/>
</dbReference>
<dbReference type="AlphaFoldDB" id="A0A0M4EJH6"/>
<reference evidence="7 8" key="1">
    <citation type="submission" date="2015-08" db="EMBL/GenBank/DDBJ databases">
        <title>Ancestral chromatin configuration constrains chromatin evolution on differentiating sex chromosomes in Drosophila.</title>
        <authorList>
            <person name="Zhou Q."/>
            <person name="Bachtrog D."/>
        </authorList>
    </citation>
    <scope>NUCLEOTIDE SEQUENCE [LARGE SCALE GENOMIC DNA]</scope>
    <source>
        <tissue evidence="7">Whole larvae</tissue>
    </source>
</reference>
<feature type="compositionally biased region" description="Polar residues" evidence="5">
    <location>
        <begin position="53"/>
        <end position="72"/>
    </location>
</feature>
<keyword evidence="3 6" id="KW-1133">Transmembrane helix</keyword>
<dbReference type="GO" id="GO:0016020">
    <property type="term" value="C:membrane"/>
    <property type="evidence" value="ECO:0007669"/>
    <property type="project" value="UniProtKB-SubCell"/>
</dbReference>
<evidence type="ECO:0000256" key="1">
    <source>
        <dbReference type="ARBA" id="ARBA00004370"/>
    </source>
</evidence>
<dbReference type="OrthoDB" id="6258998at2759"/>
<feature type="transmembrane region" description="Helical" evidence="6">
    <location>
        <begin position="98"/>
        <end position="115"/>
    </location>
</feature>
<proteinExistence type="predicted"/>
<feature type="compositionally biased region" description="Acidic residues" evidence="5">
    <location>
        <begin position="37"/>
        <end position="46"/>
    </location>
</feature>
<dbReference type="Gene3D" id="3.40.50.12190">
    <property type="match status" value="1"/>
</dbReference>
<evidence type="ECO:0000256" key="4">
    <source>
        <dbReference type="ARBA" id="ARBA00023136"/>
    </source>
</evidence>
<feature type="region of interest" description="Disordered" evidence="5">
    <location>
        <begin position="1"/>
        <end position="79"/>
    </location>
</feature>
<evidence type="ECO:0000256" key="2">
    <source>
        <dbReference type="ARBA" id="ARBA00022692"/>
    </source>
</evidence>
<dbReference type="PANTHER" id="PTHR18843">
    <property type="entry name" value="TORSIN-1A-INTERACTING PROTEIN"/>
    <property type="match status" value="1"/>
</dbReference>
<organism evidence="7 8">
    <name type="scientific">Drosophila busckii</name>
    <name type="common">Fruit fly</name>
    <dbReference type="NCBI Taxonomy" id="30019"/>
    <lineage>
        <taxon>Eukaryota</taxon>
        <taxon>Metazoa</taxon>
        <taxon>Ecdysozoa</taxon>
        <taxon>Arthropoda</taxon>
        <taxon>Hexapoda</taxon>
        <taxon>Insecta</taxon>
        <taxon>Pterygota</taxon>
        <taxon>Neoptera</taxon>
        <taxon>Endopterygota</taxon>
        <taxon>Diptera</taxon>
        <taxon>Brachycera</taxon>
        <taxon>Muscomorpha</taxon>
        <taxon>Ephydroidea</taxon>
        <taxon>Drosophilidae</taxon>
        <taxon>Drosophila</taxon>
    </lineage>
</organism>
<dbReference type="PANTHER" id="PTHR18843:SF7">
    <property type="entry name" value="LAMINA-ASSOCIATED POLYPEPTIDE 1B ISOFORM 1-RELATED"/>
    <property type="match status" value="1"/>
</dbReference>
<dbReference type="GO" id="GO:0061024">
    <property type="term" value="P:membrane organization"/>
    <property type="evidence" value="ECO:0007669"/>
    <property type="project" value="TreeGrafter"/>
</dbReference>
<sequence>MSARPPLYSRHSKSPLASQSPFQNKELEKEMYASSDEYVESGDEEATDRKNTTTESLQQNGISPKATPQPTNSKRKDAMQQHILESARPQQSSQNLKIVLAIVVILSAMVCLYLLPQHKQKQCTFNKLREQQPVQSSDVWKALTINIENLLNKRTKSPNIYLFLYSSKADEQPLKQLIQAIALETSKCFDGQQPIEMTVKDFETNSGDDYGYPIEQYKKKLREGNVFLIGSLNDIPPNAARALHTICDTHSPIAVDVVIFLTLRTTHTITDGSPSNLAYQTLRELWKDVPDNELDALITRVIDQVLLLHS</sequence>
<gene>
    <name evidence="7" type="ORF">Dbus_chr3Lg1342</name>
</gene>
<protein>
    <submittedName>
        <fullName evidence="7">CG14103</fullName>
    </submittedName>
</protein>
<keyword evidence="2 6" id="KW-0812">Transmembrane</keyword>
<dbReference type="InterPro" id="IPR008662">
    <property type="entry name" value="TOIP1/2"/>
</dbReference>
<dbReference type="Proteomes" id="UP000494163">
    <property type="component" value="Chromosome 3L"/>
</dbReference>
<accession>A0A0M4EJH6</accession>
<evidence type="ECO:0000256" key="5">
    <source>
        <dbReference type="SAM" id="MobiDB-lite"/>
    </source>
</evidence>
<evidence type="ECO:0000256" key="6">
    <source>
        <dbReference type="SAM" id="Phobius"/>
    </source>
</evidence>
<evidence type="ECO:0000313" key="8">
    <source>
        <dbReference type="Proteomes" id="UP000494163"/>
    </source>
</evidence>
<dbReference type="SMR" id="A0A0M4EJH6"/>
<keyword evidence="8" id="KW-1185">Reference proteome</keyword>
<dbReference type="InterPro" id="IPR038599">
    <property type="entry name" value="LAP1C-like_C_sf"/>
</dbReference>
<keyword evidence="4 6" id="KW-0472">Membrane</keyword>
<dbReference type="OMA" id="FICDNEN"/>
<name>A0A0M4EJH6_DROBS</name>
<comment type="subcellular location">
    <subcellularLocation>
        <location evidence="1">Membrane</location>
    </subcellularLocation>
</comment>